<dbReference type="EMBL" id="JACOPQ010000002">
    <property type="protein sequence ID" value="MBC5736261.1"/>
    <property type="molecule type" value="Genomic_DNA"/>
</dbReference>
<dbReference type="PROSITE" id="PS51197">
    <property type="entry name" value="HTH_RRF2_2"/>
    <property type="match status" value="1"/>
</dbReference>
<dbReference type="RefSeq" id="WP_155152223.1">
    <property type="nucleotide sequence ID" value="NZ_JACOPQ010000002.1"/>
</dbReference>
<proteinExistence type="predicted"/>
<organism evidence="1 2">
    <name type="scientific">Lawsonibacter faecis</name>
    <dbReference type="NCBI Taxonomy" id="2763052"/>
    <lineage>
        <taxon>Bacteria</taxon>
        <taxon>Bacillati</taxon>
        <taxon>Bacillota</taxon>
        <taxon>Clostridia</taxon>
        <taxon>Eubacteriales</taxon>
        <taxon>Oscillospiraceae</taxon>
        <taxon>Lawsonibacter</taxon>
    </lineage>
</organism>
<evidence type="ECO:0000313" key="1">
    <source>
        <dbReference type="EMBL" id="MBC5736261.1"/>
    </source>
</evidence>
<keyword evidence="2" id="KW-1185">Reference proteome</keyword>
<dbReference type="InterPro" id="IPR000944">
    <property type="entry name" value="Tscrpt_reg_Rrf2"/>
</dbReference>
<dbReference type="PROSITE" id="PS01332">
    <property type="entry name" value="HTH_RRF2_1"/>
    <property type="match status" value="1"/>
</dbReference>
<gene>
    <name evidence="1" type="ORF">H8S62_04455</name>
</gene>
<dbReference type="Proteomes" id="UP000607645">
    <property type="component" value="Unassembled WGS sequence"/>
</dbReference>
<protein>
    <submittedName>
        <fullName evidence="1">Rrf2 family transcriptional regulator</fullName>
    </submittedName>
</protein>
<dbReference type="Pfam" id="PF02082">
    <property type="entry name" value="Rrf2"/>
    <property type="match status" value="1"/>
</dbReference>
<dbReference type="AlphaFoldDB" id="A0A8J6JBA1"/>
<dbReference type="Gene3D" id="1.10.10.10">
    <property type="entry name" value="Winged helix-like DNA-binding domain superfamily/Winged helix DNA-binding domain"/>
    <property type="match status" value="1"/>
</dbReference>
<accession>A0A8J6JBA1</accession>
<dbReference type="SUPFAM" id="SSF46785">
    <property type="entry name" value="Winged helix' DNA-binding domain"/>
    <property type="match status" value="1"/>
</dbReference>
<dbReference type="InterPro" id="IPR036390">
    <property type="entry name" value="WH_DNA-bd_sf"/>
</dbReference>
<dbReference type="GO" id="GO:0005829">
    <property type="term" value="C:cytosol"/>
    <property type="evidence" value="ECO:0007669"/>
    <property type="project" value="TreeGrafter"/>
</dbReference>
<dbReference type="PANTHER" id="PTHR33221:SF15">
    <property type="entry name" value="HTH-TYPE TRANSCRIPTIONAL REGULATOR YWGB-RELATED"/>
    <property type="match status" value="1"/>
</dbReference>
<reference evidence="1" key="1">
    <citation type="submission" date="2020-08" db="EMBL/GenBank/DDBJ databases">
        <title>Genome public.</title>
        <authorList>
            <person name="Liu C."/>
            <person name="Sun Q."/>
        </authorList>
    </citation>
    <scope>NUCLEOTIDE SEQUENCE</scope>
    <source>
        <strain evidence="1">NSJ-52</strain>
    </source>
</reference>
<name>A0A8J6JBA1_9FIRM</name>
<dbReference type="InterPro" id="IPR036388">
    <property type="entry name" value="WH-like_DNA-bd_sf"/>
</dbReference>
<dbReference type="PANTHER" id="PTHR33221">
    <property type="entry name" value="WINGED HELIX-TURN-HELIX TRANSCRIPTIONAL REGULATOR, RRF2 FAMILY"/>
    <property type="match status" value="1"/>
</dbReference>
<dbReference type="InterPro" id="IPR030489">
    <property type="entry name" value="TR_Rrf2-type_CS"/>
</dbReference>
<sequence length="139" mass="14612">MTGEFSLAIHALVFLSRHPGATQSSETLADNICTNPARVRKVMSGLKKAGLVSTKEGAEGGYALERPSGEITLRQVADAVDARFVSASWRSGDIDKECLIASGMAGVMDGLYGELDGLCKTRLAALTVADIEGRIFPPG</sequence>
<dbReference type="GO" id="GO:0003700">
    <property type="term" value="F:DNA-binding transcription factor activity"/>
    <property type="evidence" value="ECO:0007669"/>
    <property type="project" value="TreeGrafter"/>
</dbReference>
<evidence type="ECO:0000313" key="2">
    <source>
        <dbReference type="Proteomes" id="UP000607645"/>
    </source>
</evidence>
<comment type="caution">
    <text evidence="1">The sequence shown here is derived from an EMBL/GenBank/DDBJ whole genome shotgun (WGS) entry which is preliminary data.</text>
</comment>